<dbReference type="AlphaFoldDB" id="A0A5C6RKW6"/>
<dbReference type="Proteomes" id="UP000321580">
    <property type="component" value="Unassembled WGS sequence"/>
</dbReference>
<accession>A0A5C6RKW6</accession>
<keyword evidence="2" id="KW-1185">Reference proteome</keyword>
<dbReference type="EMBL" id="VOOR01000027">
    <property type="protein sequence ID" value="TXB62594.1"/>
    <property type="molecule type" value="Genomic_DNA"/>
</dbReference>
<organism evidence="1 2">
    <name type="scientific">Phaeodactylibacter luteus</name>
    <dbReference type="NCBI Taxonomy" id="1564516"/>
    <lineage>
        <taxon>Bacteria</taxon>
        <taxon>Pseudomonadati</taxon>
        <taxon>Bacteroidota</taxon>
        <taxon>Saprospiria</taxon>
        <taxon>Saprospirales</taxon>
        <taxon>Haliscomenobacteraceae</taxon>
        <taxon>Phaeodactylibacter</taxon>
    </lineage>
</organism>
<sequence>MKILWSIFLFALVALQAAYLPALSLWLQWNKDYVAAELCVNRFEPELMCSGSCYVQTVTADAIGQDEGTTGQAPAPEENRTLLSPFYLLQQPAEAPVAAAARAVFQPVCHMLSPQWLGPGIFHPPRLA</sequence>
<name>A0A5C6RKW6_9BACT</name>
<evidence type="ECO:0000313" key="1">
    <source>
        <dbReference type="EMBL" id="TXB62594.1"/>
    </source>
</evidence>
<dbReference type="RefSeq" id="WP_147168042.1">
    <property type="nucleotide sequence ID" value="NZ_VOOR01000027.1"/>
</dbReference>
<dbReference type="OrthoDB" id="980645at2"/>
<gene>
    <name evidence="1" type="ORF">FRY97_13325</name>
</gene>
<evidence type="ECO:0000313" key="2">
    <source>
        <dbReference type="Proteomes" id="UP000321580"/>
    </source>
</evidence>
<comment type="caution">
    <text evidence="1">The sequence shown here is derived from an EMBL/GenBank/DDBJ whole genome shotgun (WGS) entry which is preliminary data.</text>
</comment>
<proteinExistence type="predicted"/>
<protein>
    <submittedName>
        <fullName evidence="1">Uncharacterized protein</fullName>
    </submittedName>
</protein>
<reference evidence="1 2" key="1">
    <citation type="submission" date="2019-08" db="EMBL/GenBank/DDBJ databases">
        <title>Genome of Phaeodactylibacter luteus.</title>
        <authorList>
            <person name="Bowman J.P."/>
        </authorList>
    </citation>
    <scope>NUCLEOTIDE SEQUENCE [LARGE SCALE GENOMIC DNA]</scope>
    <source>
        <strain evidence="1 2">KCTC 42180</strain>
    </source>
</reference>